<dbReference type="Pfam" id="PF13432">
    <property type="entry name" value="TPR_16"/>
    <property type="match status" value="1"/>
</dbReference>
<evidence type="ECO:0000313" key="5">
    <source>
        <dbReference type="EMBL" id="MFC5863445.1"/>
    </source>
</evidence>
<dbReference type="PROSITE" id="PS51257">
    <property type="entry name" value="PROKAR_LIPOPROTEIN"/>
    <property type="match status" value="1"/>
</dbReference>
<keyword evidence="1" id="KW-0677">Repeat</keyword>
<dbReference type="InterPro" id="IPR011990">
    <property type="entry name" value="TPR-like_helical_dom_sf"/>
</dbReference>
<dbReference type="PANTHER" id="PTHR44227:SF3">
    <property type="entry name" value="PROTEIN O-MANNOSYL-TRANSFERASE TMTC4"/>
    <property type="match status" value="1"/>
</dbReference>
<feature type="chain" id="PRO_5046399858" evidence="4">
    <location>
        <begin position="20"/>
        <end position="436"/>
    </location>
</feature>
<dbReference type="Gene3D" id="1.25.40.10">
    <property type="entry name" value="Tetratricopeptide repeat domain"/>
    <property type="match status" value="3"/>
</dbReference>
<accession>A0ABW1EHG3</accession>
<dbReference type="SMART" id="SM00028">
    <property type="entry name" value="TPR"/>
    <property type="match status" value="6"/>
</dbReference>
<proteinExistence type="predicted"/>
<keyword evidence="6" id="KW-1185">Reference proteome</keyword>
<dbReference type="RefSeq" id="WP_263341223.1">
    <property type="nucleotide sequence ID" value="NZ_JAGSYH010000007.1"/>
</dbReference>
<evidence type="ECO:0000256" key="2">
    <source>
        <dbReference type="ARBA" id="ARBA00022803"/>
    </source>
</evidence>
<evidence type="ECO:0000313" key="6">
    <source>
        <dbReference type="Proteomes" id="UP001596091"/>
    </source>
</evidence>
<organism evidence="5 6">
    <name type="scientific">Acidicapsa dinghuensis</name>
    <dbReference type="NCBI Taxonomy" id="2218256"/>
    <lineage>
        <taxon>Bacteria</taxon>
        <taxon>Pseudomonadati</taxon>
        <taxon>Acidobacteriota</taxon>
        <taxon>Terriglobia</taxon>
        <taxon>Terriglobales</taxon>
        <taxon>Acidobacteriaceae</taxon>
        <taxon>Acidicapsa</taxon>
    </lineage>
</organism>
<dbReference type="InterPro" id="IPR052346">
    <property type="entry name" value="O-mannosyl-transferase_TMTC"/>
</dbReference>
<name>A0ABW1EHG3_9BACT</name>
<dbReference type="PROSITE" id="PS50005">
    <property type="entry name" value="TPR"/>
    <property type="match status" value="1"/>
</dbReference>
<evidence type="ECO:0000256" key="4">
    <source>
        <dbReference type="SAM" id="SignalP"/>
    </source>
</evidence>
<comment type="caution">
    <text evidence="5">The sequence shown here is derived from an EMBL/GenBank/DDBJ whole genome shotgun (WGS) entry which is preliminary data.</text>
</comment>
<feature type="signal peptide" evidence="4">
    <location>
        <begin position="1"/>
        <end position="19"/>
    </location>
</feature>
<keyword evidence="2 3" id="KW-0802">TPR repeat</keyword>
<evidence type="ECO:0000256" key="1">
    <source>
        <dbReference type="ARBA" id="ARBA00022737"/>
    </source>
</evidence>
<evidence type="ECO:0000256" key="3">
    <source>
        <dbReference type="PROSITE-ProRule" id="PRU00339"/>
    </source>
</evidence>
<dbReference type="Pfam" id="PF13429">
    <property type="entry name" value="TPR_15"/>
    <property type="match status" value="1"/>
</dbReference>
<dbReference type="EMBL" id="JBHSPH010000004">
    <property type="protein sequence ID" value="MFC5863445.1"/>
    <property type="molecule type" value="Genomic_DNA"/>
</dbReference>
<reference evidence="6" key="1">
    <citation type="journal article" date="2019" name="Int. J. Syst. Evol. Microbiol.">
        <title>The Global Catalogue of Microorganisms (GCM) 10K type strain sequencing project: providing services to taxonomists for standard genome sequencing and annotation.</title>
        <authorList>
            <consortium name="The Broad Institute Genomics Platform"/>
            <consortium name="The Broad Institute Genome Sequencing Center for Infectious Disease"/>
            <person name="Wu L."/>
            <person name="Ma J."/>
        </authorList>
    </citation>
    <scope>NUCLEOTIDE SEQUENCE [LARGE SCALE GENOMIC DNA]</scope>
    <source>
        <strain evidence="6">JCM 4087</strain>
    </source>
</reference>
<sequence length="436" mass="47368">MRRLQFLPLVLLVCGCVWAQDSAPAKDAAPADKQAEVSPEIAKAEAALSKSDWKTAEPVLDAWIAGHPNDARALFDAGYAADEQGRNDDAAAFYKRSVAADPNSFNAQISLGLLLARMGKSTEARPALWAATQLDPGPVGSAAKAKAWRALAHIDAEGSNPDTQQASIDLLEALKLSPETPEDTLLAAQLAERNDDMAGATAAYRRALKADPDSREATAGLAHILITQKKYADAEALLTPLQKKYPTDATLTAQLAAVLVAEDKADALPLLEQYHQQHPQDKAMTRMLAQVEADAGNYEQSDQLYVALLGGDPRNADLLAGHGQNLIRLKQYGEAMRAFEAATMADETDGEAWNGLAFASFEMHQPQVTLKALSARSKYLPESPIVLFLYAASYDTLRDKKQAAAYYHRFLESAQGKFPDQEWQARQRLALMEKNP</sequence>
<keyword evidence="4" id="KW-0732">Signal</keyword>
<protein>
    <submittedName>
        <fullName evidence="5">Tetratricopeptide repeat protein</fullName>
    </submittedName>
</protein>
<dbReference type="InterPro" id="IPR019734">
    <property type="entry name" value="TPR_rpt"/>
</dbReference>
<dbReference type="PANTHER" id="PTHR44227">
    <property type="match status" value="1"/>
</dbReference>
<dbReference type="SUPFAM" id="SSF48452">
    <property type="entry name" value="TPR-like"/>
    <property type="match status" value="2"/>
</dbReference>
<feature type="repeat" description="TPR" evidence="3">
    <location>
        <begin position="71"/>
        <end position="104"/>
    </location>
</feature>
<gene>
    <name evidence="5" type="ORF">ACFPT7_14160</name>
</gene>
<dbReference type="Proteomes" id="UP001596091">
    <property type="component" value="Unassembled WGS sequence"/>
</dbReference>